<feature type="domain" description="Peptidase S11 D-alanyl-D-alanine carboxypeptidase A N-terminal" evidence="1">
    <location>
        <begin position="79"/>
        <end position="151"/>
    </location>
</feature>
<dbReference type="Proteomes" id="UP000887013">
    <property type="component" value="Unassembled WGS sequence"/>
</dbReference>
<sequence>MRNTSPRSNGLYPSRKVLTFWIISVSRRKRIFLAENLPKDKIGTAIKNATGNVAGENYEEIQYEGHGPSGTALIVHALTNNRNRITLAEGIAGSEENFVAEMNEVAQNLNLNDSHFINSSGWPDGDHFMSAKDFVMLAKRIFTDFPEYYDLFSGQ</sequence>
<evidence type="ECO:0000313" key="2">
    <source>
        <dbReference type="EMBL" id="GFT86382.1"/>
    </source>
</evidence>
<dbReference type="Pfam" id="PF00768">
    <property type="entry name" value="Peptidase_S11"/>
    <property type="match status" value="1"/>
</dbReference>
<accession>A0A8X6PS61</accession>
<dbReference type="PANTHER" id="PTHR12532">
    <property type="entry name" value="TRANSLATIONAL ACTIVATOR OF CYTOCHROME C OXIDASE 1"/>
    <property type="match status" value="1"/>
</dbReference>
<dbReference type="GO" id="GO:0009002">
    <property type="term" value="F:serine-type D-Ala-D-Ala carboxypeptidase activity"/>
    <property type="evidence" value="ECO:0007669"/>
    <property type="project" value="InterPro"/>
</dbReference>
<protein>
    <submittedName>
        <fullName evidence="2">Probable transcriptional regulatory protein WRi_002620</fullName>
    </submittedName>
</protein>
<reference evidence="2" key="1">
    <citation type="submission" date="2020-08" db="EMBL/GenBank/DDBJ databases">
        <title>Multicomponent nature underlies the extraordinary mechanical properties of spider dragline silk.</title>
        <authorList>
            <person name="Kono N."/>
            <person name="Nakamura H."/>
            <person name="Mori M."/>
            <person name="Yoshida Y."/>
            <person name="Ohtoshi R."/>
            <person name="Malay A.D."/>
            <person name="Moran D.A.P."/>
            <person name="Tomita M."/>
            <person name="Numata K."/>
            <person name="Arakawa K."/>
        </authorList>
    </citation>
    <scope>NUCLEOTIDE SEQUENCE</scope>
</reference>
<dbReference type="GO" id="GO:0006508">
    <property type="term" value="P:proteolysis"/>
    <property type="evidence" value="ECO:0007669"/>
    <property type="project" value="InterPro"/>
</dbReference>
<dbReference type="Gene3D" id="3.40.710.10">
    <property type="entry name" value="DD-peptidase/beta-lactamase superfamily"/>
    <property type="match status" value="1"/>
</dbReference>
<dbReference type="InterPro" id="IPR012338">
    <property type="entry name" value="Beta-lactam/transpept-like"/>
</dbReference>
<evidence type="ECO:0000313" key="3">
    <source>
        <dbReference type="Proteomes" id="UP000887013"/>
    </source>
</evidence>
<evidence type="ECO:0000259" key="1">
    <source>
        <dbReference type="Pfam" id="PF00768"/>
    </source>
</evidence>
<dbReference type="PANTHER" id="PTHR12532:SF0">
    <property type="entry name" value="TRANSLATIONAL ACTIVATOR OF CYTOCHROME C OXIDASE 1"/>
    <property type="match status" value="1"/>
</dbReference>
<dbReference type="InterPro" id="IPR001967">
    <property type="entry name" value="Peptidase_S11_N"/>
</dbReference>
<dbReference type="EMBL" id="BMAW01024083">
    <property type="protein sequence ID" value="GFT86382.1"/>
    <property type="molecule type" value="Genomic_DNA"/>
</dbReference>
<organism evidence="2 3">
    <name type="scientific">Nephila pilipes</name>
    <name type="common">Giant wood spider</name>
    <name type="synonym">Nephila maculata</name>
    <dbReference type="NCBI Taxonomy" id="299642"/>
    <lineage>
        <taxon>Eukaryota</taxon>
        <taxon>Metazoa</taxon>
        <taxon>Ecdysozoa</taxon>
        <taxon>Arthropoda</taxon>
        <taxon>Chelicerata</taxon>
        <taxon>Arachnida</taxon>
        <taxon>Araneae</taxon>
        <taxon>Araneomorphae</taxon>
        <taxon>Entelegynae</taxon>
        <taxon>Araneoidea</taxon>
        <taxon>Nephilidae</taxon>
        <taxon>Nephila</taxon>
    </lineage>
</organism>
<dbReference type="SUPFAM" id="SSF56601">
    <property type="entry name" value="beta-lactamase/transpeptidase-like"/>
    <property type="match status" value="1"/>
</dbReference>
<gene>
    <name evidence="2" type="primary">WRi_002620</name>
    <name evidence="2" type="ORF">NPIL_614021</name>
</gene>
<dbReference type="AlphaFoldDB" id="A0A8X6PS61"/>
<dbReference type="OrthoDB" id="2017544at2759"/>
<name>A0A8X6PS61_NEPPI</name>
<keyword evidence="3" id="KW-1185">Reference proteome</keyword>
<dbReference type="InterPro" id="IPR029072">
    <property type="entry name" value="YebC-like"/>
</dbReference>
<dbReference type="SUPFAM" id="SSF75625">
    <property type="entry name" value="YebC-like"/>
    <property type="match status" value="1"/>
</dbReference>
<proteinExistence type="predicted"/>
<dbReference type="InterPro" id="IPR002876">
    <property type="entry name" value="Transcrip_reg_TACO1-like"/>
</dbReference>
<comment type="caution">
    <text evidence="2">The sequence shown here is derived from an EMBL/GenBank/DDBJ whole genome shotgun (WGS) entry which is preliminary data.</text>
</comment>